<keyword evidence="3" id="KW-0158">Chromosome</keyword>
<dbReference type="OrthoDB" id="2543597at2759"/>
<dbReference type="PANTHER" id="PTHR34832:SF1">
    <property type="entry name" value="CENTROMERE PROTEIN W"/>
    <property type="match status" value="1"/>
</dbReference>
<dbReference type="Gene3D" id="1.10.20.10">
    <property type="entry name" value="Histone, subunit A"/>
    <property type="match status" value="1"/>
</dbReference>
<dbReference type="OMA" id="IKVHHVK"/>
<accession>A0A3Q2CD85</accession>
<dbReference type="InterPro" id="IPR028847">
    <property type="entry name" value="CENP-W"/>
</dbReference>
<keyword evidence="5" id="KW-0539">Nucleus</keyword>
<dbReference type="GO" id="GO:0005654">
    <property type="term" value="C:nucleoplasm"/>
    <property type="evidence" value="ECO:0007669"/>
    <property type="project" value="TreeGrafter"/>
</dbReference>
<dbReference type="GO" id="GO:0000776">
    <property type="term" value="C:kinetochore"/>
    <property type="evidence" value="ECO:0007669"/>
    <property type="project" value="UniProtKB-KW"/>
</dbReference>
<dbReference type="GeneID" id="107097974"/>
<keyword evidence="4" id="KW-0995">Kinetochore</keyword>
<dbReference type="GO" id="GO:0000278">
    <property type="term" value="P:mitotic cell cycle"/>
    <property type="evidence" value="ECO:0007669"/>
    <property type="project" value="InterPro"/>
</dbReference>
<keyword evidence="6" id="KW-0137">Centromere</keyword>
<dbReference type="RefSeq" id="XP_015250862.1">
    <property type="nucleotide sequence ID" value="XM_015395376.1"/>
</dbReference>
<evidence type="ECO:0000256" key="1">
    <source>
        <dbReference type="ARBA" id="ARBA00004123"/>
    </source>
</evidence>
<dbReference type="AlphaFoldDB" id="A0A3Q2CD85"/>
<dbReference type="Proteomes" id="UP000265020">
    <property type="component" value="Unassembled WGS sequence"/>
</dbReference>
<sequence>MLKKPPKLKRTVRAKAKGNVNIATGSEAMIELLIVMFLKGLSEEAKAKAFEEKSATIGAHHVRAVSKKMLKKARG</sequence>
<comment type="subcellular location">
    <subcellularLocation>
        <location evidence="2">Chromosome</location>
        <location evidence="2">Centromere</location>
        <location evidence="2">Kinetochore</location>
    </subcellularLocation>
    <subcellularLocation>
        <location evidence="1">Nucleus</location>
    </subcellularLocation>
</comment>
<dbReference type="GO" id="GO:0051382">
    <property type="term" value="P:kinetochore assembly"/>
    <property type="evidence" value="ECO:0007669"/>
    <property type="project" value="InterPro"/>
</dbReference>
<dbReference type="RefSeq" id="XP_015250863.1">
    <property type="nucleotide sequence ID" value="XM_015395377.1"/>
</dbReference>
<evidence type="ECO:0000256" key="3">
    <source>
        <dbReference type="ARBA" id="ARBA00022454"/>
    </source>
</evidence>
<dbReference type="InterPro" id="IPR009072">
    <property type="entry name" value="Histone-fold"/>
</dbReference>
<dbReference type="Pfam" id="PF15510">
    <property type="entry name" value="CENP-W"/>
    <property type="match status" value="1"/>
</dbReference>
<evidence type="ECO:0000256" key="2">
    <source>
        <dbReference type="ARBA" id="ARBA00004629"/>
    </source>
</evidence>
<dbReference type="STRING" id="28743.ENSCVAP00000002921"/>
<evidence type="ECO:0000313" key="9">
    <source>
        <dbReference type="Proteomes" id="UP000265020"/>
    </source>
</evidence>
<reference evidence="8" key="2">
    <citation type="submission" date="2025-09" db="UniProtKB">
        <authorList>
            <consortium name="Ensembl"/>
        </authorList>
    </citation>
    <scope>IDENTIFICATION</scope>
</reference>
<comment type="similarity">
    <text evidence="7">Belongs to the CENP-W/WIP1 family.</text>
</comment>
<evidence type="ECO:0000256" key="5">
    <source>
        <dbReference type="ARBA" id="ARBA00023242"/>
    </source>
</evidence>
<dbReference type="PANTHER" id="PTHR34832">
    <property type="entry name" value="CENTROMERE PROTEIN W"/>
    <property type="match status" value="1"/>
</dbReference>
<evidence type="ECO:0000313" key="8">
    <source>
        <dbReference type="Ensembl" id="ENSCVAP00000002921.1"/>
    </source>
</evidence>
<evidence type="ECO:0000256" key="4">
    <source>
        <dbReference type="ARBA" id="ARBA00022838"/>
    </source>
</evidence>
<keyword evidence="9" id="KW-1185">Reference proteome</keyword>
<dbReference type="GO" id="GO:0003677">
    <property type="term" value="F:DNA binding"/>
    <property type="evidence" value="ECO:0007669"/>
    <property type="project" value="InterPro"/>
</dbReference>
<protein>
    <submittedName>
        <fullName evidence="8">Centromere protein W-like</fullName>
    </submittedName>
</protein>
<dbReference type="CTD" id="387103"/>
<dbReference type="CDD" id="cd13732">
    <property type="entry name" value="HFD_CENP-W"/>
    <property type="match status" value="1"/>
</dbReference>
<proteinExistence type="inferred from homology"/>
<dbReference type="InterPro" id="IPR052484">
    <property type="entry name" value="CENP-W/WIP1"/>
</dbReference>
<evidence type="ECO:0000256" key="7">
    <source>
        <dbReference type="ARBA" id="ARBA00038432"/>
    </source>
</evidence>
<name>A0A3Q2CD85_CYPVA</name>
<dbReference type="Ensembl" id="ENSCVAT00000010912.1">
    <property type="protein sequence ID" value="ENSCVAP00000002921.1"/>
    <property type="gene ID" value="ENSCVAG00000004073.1"/>
</dbReference>
<organism evidence="8 9">
    <name type="scientific">Cyprinodon variegatus</name>
    <name type="common">Sheepshead minnow</name>
    <dbReference type="NCBI Taxonomy" id="28743"/>
    <lineage>
        <taxon>Eukaryota</taxon>
        <taxon>Metazoa</taxon>
        <taxon>Chordata</taxon>
        <taxon>Craniata</taxon>
        <taxon>Vertebrata</taxon>
        <taxon>Euteleostomi</taxon>
        <taxon>Actinopterygii</taxon>
        <taxon>Neopterygii</taxon>
        <taxon>Teleostei</taxon>
        <taxon>Neoteleostei</taxon>
        <taxon>Acanthomorphata</taxon>
        <taxon>Ovalentaria</taxon>
        <taxon>Atherinomorphae</taxon>
        <taxon>Cyprinodontiformes</taxon>
        <taxon>Cyprinodontidae</taxon>
        <taxon>Cyprinodon</taxon>
    </lineage>
</organism>
<evidence type="ECO:0000256" key="6">
    <source>
        <dbReference type="ARBA" id="ARBA00023328"/>
    </source>
</evidence>
<dbReference type="GO" id="GO:0046982">
    <property type="term" value="F:protein heterodimerization activity"/>
    <property type="evidence" value="ECO:0007669"/>
    <property type="project" value="InterPro"/>
</dbReference>
<dbReference type="GO" id="GO:0007059">
    <property type="term" value="P:chromosome segregation"/>
    <property type="evidence" value="ECO:0007669"/>
    <property type="project" value="TreeGrafter"/>
</dbReference>
<reference evidence="8" key="1">
    <citation type="submission" date="2025-08" db="UniProtKB">
        <authorList>
            <consortium name="Ensembl"/>
        </authorList>
    </citation>
    <scope>IDENTIFICATION</scope>
</reference>
<dbReference type="GeneTree" id="ENSGT00940000172416"/>
<dbReference type="KEGG" id="cvg:107097974"/>